<evidence type="ECO:0008006" key="4">
    <source>
        <dbReference type="Google" id="ProtNLM"/>
    </source>
</evidence>
<organism evidence="2 3">
    <name type="scientific">Shewanella submarina</name>
    <dbReference type="NCBI Taxonomy" id="2016376"/>
    <lineage>
        <taxon>Bacteria</taxon>
        <taxon>Pseudomonadati</taxon>
        <taxon>Pseudomonadota</taxon>
        <taxon>Gammaproteobacteria</taxon>
        <taxon>Alteromonadales</taxon>
        <taxon>Shewanellaceae</taxon>
        <taxon>Shewanella</taxon>
    </lineage>
</organism>
<dbReference type="Proteomes" id="UP001595621">
    <property type="component" value="Unassembled WGS sequence"/>
</dbReference>
<feature type="compositionally biased region" description="Polar residues" evidence="1">
    <location>
        <begin position="47"/>
        <end position="59"/>
    </location>
</feature>
<accession>A0ABV7GIK1</accession>
<sequence length="66" mass="7130">MFSQSLRAQLCRMTLLLTATLLVVHLTPGLIELLASHATQAGCHQGGQHSTGEQNTHQGDSAHHHH</sequence>
<gene>
    <name evidence="2" type="ORF">ACFOE0_20590</name>
</gene>
<name>A0ABV7GIK1_9GAMM</name>
<evidence type="ECO:0000313" key="2">
    <source>
        <dbReference type="EMBL" id="MFC3140563.1"/>
    </source>
</evidence>
<reference evidence="3" key="1">
    <citation type="journal article" date="2019" name="Int. J. Syst. Evol. Microbiol.">
        <title>The Global Catalogue of Microorganisms (GCM) 10K type strain sequencing project: providing services to taxonomists for standard genome sequencing and annotation.</title>
        <authorList>
            <consortium name="The Broad Institute Genomics Platform"/>
            <consortium name="The Broad Institute Genome Sequencing Center for Infectious Disease"/>
            <person name="Wu L."/>
            <person name="Ma J."/>
        </authorList>
    </citation>
    <scope>NUCLEOTIDE SEQUENCE [LARGE SCALE GENOMIC DNA]</scope>
    <source>
        <strain evidence="3">KCTC 52277</strain>
    </source>
</reference>
<dbReference type="EMBL" id="JBHRTD010000018">
    <property type="protein sequence ID" value="MFC3140563.1"/>
    <property type="molecule type" value="Genomic_DNA"/>
</dbReference>
<keyword evidence="3" id="KW-1185">Reference proteome</keyword>
<dbReference type="RefSeq" id="WP_248934442.1">
    <property type="nucleotide sequence ID" value="NZ_JAKILF010000001.1"/>
</dbReference>
<evidence type="ECO:0000313" key="3">
    <source>
        <dbReference type="Proteomes" id="UP001595621"/>
    </source>
</evidence>
<proteinExistence type="predicted"/>
<evidence type="ECO:0000256" key="1">
    <source>
        <dbReference type="SAM" id="MobiDB-lite"/>
    </source>
</evidence>
<comment type="caution">
    <text evidence="2">The sequence shown here is derived from an EMBL/GenBank/DDBJ whole genome shotgun (WGS) entry which is preliminary data.</text>
</comment>
<protein>
    <recommendedName>
        <fullName evidence="4">DUF2946 domain-containing protein</fullName>
    </recommendedName>
</protein>
<feature type="region of interest" description="Disordered" evidence="1">
    <location>
        <begin position="42"/>
        <end position="66"/>
    </location>
</feature>